<dbReference type="Pfam" id="PF04082">
    <property type="entry name" value="Fungal_trans"/>
    <property type="match status" value="1"/>
</dbReference>
<proteinExistence type="predicted"/>
<evidence type="ECO:0000256" key="2">
    <source>
        <dbReference type="ARBA" id="ARBA00022723"/>
    </source>
</evidence>
<name>A0A8H3YFS7_9TREE</name>
<feature type="region of interest" description="Disordered" evidence="8">
    <location>
        <begin position="488"/>
        <end position="535"/>
    </location>
</feature>
<feature type="compositionally biased region" description="Polar residues" evidence="8">
    <location>
        <begin position="222"/>
        <end position="235"/>
    </location>
</feature>
<dbReference type="SMART" id="SM00355">
    <property type="entry name" value="ZnF_C2H2"/>
    <property type="match status" value="2"/>
</dbReference>
<feature type="region of interest" description="Disordered" evidence="8">
    <location>
        <begin position="328"/>
        <end position="349"/>
    </location>
</feature>
<dbReference type="CDD" id="cd12148">
    <property type="entry name" value="fungal_TF_MHR"/>
    <property type="match status" value="1"/>
</dbReference>
<evidence type="ECO:0000256" key="8">
    <source>
        <dbReference type="SAM" id="MobiDB-lite"/>
    </source>
</evidence>
<dbReference type="Proteomes" id="UP000620104">
    <property type="component" value="Unassembled WGS sequence"/>
</dbReference>
<evidence type="ECO:0000313" key="11">
    <source>
        <dbReference type="Proteomes" id="UP000620104"/>
    </source>
</evidence>
<feature type="region of interest" description="Disordered" evidence="8">
    <location>
        <begin position="210"/>
        <end position="285"/>
    </location>
</feature>
<evidence type="ECO:0000259" key="9">
    <source>
        <dbReference type="PROSITE" id="PS50157"/>
    </source>
</evidence>
<dbReference type="GO" id="GO:0005634">
    <property type="term" value="C:nucleus"/>
    <property type="evidence" value="ECO:0007669"/>
    <property type="project" value="UniProtKB-SubCell"/>
</dbReference>
<accession>A0A8H3YFS7</accession>
<feature type="compositionally biased region" description="Basic and acidic residues" evidence="8">
    <location>
        <begin position="106"/>
        <end position="115"/>
    </location>
</feature>
<dbReference type="GO" id="GO:0000978">
    <property type="term" value="F:RNA polymerase II cis-regulatory region sequence-specific DNA binding"/>
    <property type="evidence" value="ECO:0007669"/>
    <property type="project" value="InterPro"/>
</dbReference>
<evidence type="ECO:0000256" key="6">
    <source>
        <dbReference type="ARBA" id="ARBA00023242"/>
    </source>
</evidence>
<dbReference type="PROSITE" id="PS50157">
    <property type="entry name" value="ZINC_FINGER_C2H2_2"/>
    <property type="match status" value="2"/>
</dbReference>
<reference evidence="10" key="1">
    <citation type="submission" date="2020-07" db="EMBL/GenBank/DDBJ databases">
        <title>Draft Genome Sequence of a Deep-Sea Yeast, Naganishia (Cryptococcus) liquefaciens strain N6.</title>
        <authorList>
            <person name="Han Y.W."/>
            <person name="Kajitani R."/>
            <person name="Morimoto H."/>
            <person name="Parhat M."/>
            <person name="Tsubouchi H."/>
            <person name="Bakenova O."/>
            <person name="Ogata M."/>
            <person name="Argunhan B."/>
            <person name="Aoki R."/>
            <person name="Kajiwara S."/>
            <person name="Itoh T."/>
            <person name="Iwasaki H."/>
        </authorList>
    </citation>
    <scope>NUCLEOTIDE SEQUENCE</scope>
    <source>
        <strain evidence="10">N6</strain>
    </source>
</reference>
<keyword evidence="6" id="KW-0539">Nucleus</keyword>
<feature type="compositionally biased region" description="Basic and acidic residues" evidence="8">
    <location>
        <begin position="509"/>
        <end position="518"/>
    </location>
</feature>
<evidence type="ECO:0000256" key="5">
    <source>
        <dbReference type="ARBA" id="ARBA00022833"/>
    </source>
</evidence>
<dbReference type="Pfam" id="PF00096">
    <property type="entry name" value="zf-C2H2"/>
    <property type="match status" value="1"/>
</dbReference>
<organism evidence="10 11">
    <name type="scientific">Naganishia liquefaciens</name>
    <dbReference type="NCBI Taxonomy" id="104408"/>
    <lineage>
        <taxon>Eukaryota</taxon>
        <taxon>Fungi</taxon>
        <taxon>Dikarya</taxon>
        <taxon>Basidiomycota</taxon>
        <taxon>Agaricomycotina</taxon>
        <taxon>Tremellomycetes</taxon>
        <taxon>Filobasidiales</taxon>
        <taxon>Filobasidiaceae</taxon>
        <taxon>Naganishia</taxon>
    </lineage>
</organism>
<dbReference type="InterPro" id="IPR036236">
    <property type="entry name" value="Znf_C2H2_sf"/>
</dbReference>
<keyword evidence="11" id="KW-1185">Reference proteome</keyword>
<evidence type="ECO:0000256" key="7">
    <source>
        <dbReference type="PROSITE-ProRule" id="PRU00042"/>
    </source>
</evidence>
<dbReference type="EMBL" id="BLZA01000028">
    <property type="protein sequence ID" value="GHJ88045.1"/>
    <property type="molecule type" value="Genomic_DNA"/>
</dbReference>
<gene>
    <name evidence="10" type="ORF">NliqN6_4447</name>
</gene>
<sequence length="1073" mass="117882">MPGTVSSADADGSPDGPSPKQLFNLQRPPINEGQFAHRCAYCPSTFAKTEHLKRHERSHTKERPYVCVVCGKKFTRGDSLTRHLRLHENGGVVMGGQAEDEEEDARVDVEADSNARGKKGKAGGKSPTERQLPASIKAEPRTSRSPQDDGFALDPQLAEPSYKKRRISPPAAPRYDSAMTPRYEDFLAPHAPGMTPTGYSSMQHTSLTLSDLYTNPPHGESVRSTYQHDWSSRSQTGERDEADERESDRTRSVKASEGSVAGSFSNTIRNELNVPTQPGLGSAMNSMGYMQGMSIGGPSHGIPTTDRSYDSLKSEVQQEIGIANSDRVFAQSPRNDQPQAGPSDFYDGTGLAPTGFEGVDFSSFGGFDFNSSPTHLDLLQLLASDGSLAFGHTLIPQFHTYTRRNSPELQTGESAFPGTQLARHPHMEVDVNAWSDPRAADDKTEHANPGGDVDLSQLGVSMDIAQFWSGLMGHAPAVPPQDYAIPPEVNHPPQAPVHPVPDSAQQAAERAKQHDTTGKRSASMETPLSLGASGRPQEAIKEARCLITDLSFNLNASTSPLSAPFLDLCLTTYFTRFLPTFNVIHRPTFSVRQAPGPLLINMIALGSLYVPAPDAKEKGEALWRLVYKGVAASWDRLMELRNGPFDPTKGTPLVQTIMLGQLFAALSSKQNIRRSPYTFQGLGLRIARLCGMYLDTTIACQTEVPSEQCSAAELDIAWRTWAARETQLRALLGSMVVDGQFMSLFHTGTTVRHLCNEFPNPCPDYLWNAPNALAWREQLKRYIPLQDSRRKQTFASIYRKLLDEQHGGIDVSLEYPLSPLGKATVLVGLASVIADCRESRQLDQIYGQHPPLVLVTALRRIYRQLMRDVSSPVESIGLKMGWHDLCLQFLLSQAVDKSAMRATTCRPAAVPDNLPVCDETYAYTRTLVGRRILLHANAIRQLADKFPFSAMGSPQFFIPRFCHNAALSLLAYIKGNKDTAGAAHRTYDLSREIDWDALGSFGFSPSDRLTGYDAQSAASIDKEFISQGGIVELNSQLLDEAALNDFIVWLRSFGNFFGIAEVYSEDIARRMSG</sequence>
<dbReference type="PANTHER" id="PTHR40626:SF14">
    <property type="entry name" value="C2H2 TYPE ZINC FINGER DOMAIN PROTEIN (AFU_ORTHOLOGUE AFUA_1G02360)"/>
    <property type="match status" value="1"/>
</dbReference>
<dbReference type="GO" id="GO:0008270">
    <property type="term" value="F:zinc ion binding"/>
    <property type="evidence" value="ECO:0007669"/>
    <property type="project" value="UniProtKB-KW"/>
</dbReference>
<comment type="subcellular location">
    <subcellularLocation>
        <location evidence="1">Nucleus</location>
    </subcellularLocation>
</comment>
<comment type="caution">
    <text evidence="10">The sequence shown here is derived from an EMBL/GenBank/DDBJ whole genome shotgun (WGS) entry which is preliminary data.</text>
</comment>
<evidence type="ECO:0000256" key="1">
    <source>
        <dbReference type="ARBA" id="ARBA00004123"/>
    </source>
</evidence>
<dbReference type="InterPro" id="IPR051059">
    <property type="entry name" value="VerF-like"/>
</dbReference>
<feature type="domain" description="C2H2-type" evidence="9">
    <location>
        <begin position="37"/>
        <end position="64"/>
    </location>
</feature>
<dbReference type="InterPro" id="IPR013087">
    <property type="entry name" value="Znf_C2H2_type"/>
</dbReference>
<keyword evidence="3" id="KW-0677">Repeat</keyword>
<dbReference type="AlphaFoldDB" id="A0A8H3YFS7"/>
<evidence type="ECO:0000256" key="4">
    <source>
        <dbReference type="ARBA" id="ARBA00022771"/>
    </source>
</evidence>
<protein>
    <recommendedName>
        <fullName evidence="9">C2H2-type domain-containing protein</fullName>
    </recommendedName>
</protein>
<dbReference type="SUPFAM" id="SSF57667">
    <property type="entry name" value="beta-beta-alpha zinc fingers"/>
    <property type="match status" value="1"/>
</dbReference>
<dbReference type="PROSITE" id="PS00028">
    <property type="entry name" value="ZINC_FINGER_C2H2_1"/>
    <property type="match status" value="2"/>
</dbReference>
<feature type="compositionally biased region" description="Pro residues" evidence="8">
    <location>
        <begin position="489"/>
        <end position="499"/>
    </location>
</feature>
<feature type="compositionally biased region" description="Polar residues" evidence="8">
    <location>
        <begin position="262"/>
        <end position="276"/>
    </location>
</feature>
<evidence type="ECO:0000313" key="10">
    <source>
        <dbReference type="EMBL" id="GHJ88045.1"/>
    </source>
</evidence>
<dbReference type="GO" id="GO:0000785">
    <property type="term" value="C:chromatin"/>
    <property type="evidence" value="ECO:0007669"/>
    <property type="project" value="TreeGrafter"/>
</dbReference>
<feature type="domain" description="C2H2-type" evidence="9">
    <location>
        <begin position="65"/>
        <end position="87"/>
    </location>
</feature>
<dbReference type="GO" id="GO:0000981">
    <property type="term" value="F:DNA-binding transcription factor activity, RNA polymerase II-specific"/>
    <property type="evidence" value="ECO:0007669"/>
    <property type="project" value="InterPro"/>
</dbReference>
<keyword evidence="5" id="KW-0862">Zinc</keyword>
<evidence type="ECO:0000256" key="3">
    <source>
        <dbReference type="ARBA" id="ARBA00022737"/>
    </source>
</evidence>
<feature type="region of interest" description="Disordered" evidence="8">
    <location>
        <begin position="91"/>
        <end position="178"/>
    </location>
</feature>
<feature type="region of interest" description="Disordered" evidence="8">
    <location>
        <begin position="1"/>
        <end position="26"/>
    </location>
</feature>
<dbReference type="InterPro" id="IPR007219">
    <property type="entry name" value="XnlR_reg_dom"/>
</dbReference>
<keyword evidence="4 7" id="KW-0863">Zinc-finger</keyword>
<dbReference type="PANTHER" id="PTHR40626">
    <property type="entry name" value="MIP31509P"/>
    <property type="match status" value="1"/>
</dbReference>
<dbReference type="OrthoDB" id="3945418at2759"/>
<dbReference type="FunFam" id="3.30.160.60:FF:002343">
    <property type="entry name" value="Zinc finger protein 33A"/>
    <property type="match status" value="1"/>
</dbReference>
<dbReference type="Gene3D" id="3.30.160.60">
    <property type="entry name" value="Classic Zinc Finger"/>
    <property type="match status" value="2"/>
</dbReference>
<dbReference type="GO" id="GO:0006351">
    <property type="term" value="P:DNA-templated transcription"/>
    <property type="evidence" value="ECO:0007669"/>
    <property type="project" value="InterPro"/>
</dbReference>
<keyword evidence="2" id="KW-0479">Metal-binding</keyword>